<name>A0ABD0KHM5_9CAEN</name>
<evidence type="ECO:0000313" key="1">
    <source>
        <dbReference type="EMBL" id="KAK7486567.1"/>
    </source>
</evidence>
<proteinExistence type="predicted"/>
<gene>
    <name evidence="1" type="ORF">BaRGS_00022233</name>
</gene>
<dbReference type="EMBL" id="JACVVK020000177">
    <property type="protein sequence ID" value="KAK7486567.1"/>
    <property type="molecule type" value="Genomic_DNA"/>
</dbReference>
<organism evidence="1 2">
    <name type="scientific">Batillaria attramentaria</name>
    <dbReference type="NCBI Taxonomy" id="370345"/>
    <lineage>
        <taxon>Eukaryota</taxon>
        <taxon>Metazoa</taxon>
        <taxon>Spiralia</taxon>
        <taxon>Lophotrochozoa</taxon>
        <taxon>Mollusca</taxon>
        <taxon>Gastropoda</taxon>
        <taxon>Caenogastropoda</taxon>
        <taxon>Sorbeoconcha</taxon>
        <taxon>Cerithioidea</taxon>
        <taxon>Batillariidae</taxon>
        <taxon>Batillaria</taxon>
    </lineage>
</organism>
<reference evidence="1 2" key="1">
    <citation type="journal article" date="2023" name="Sci. Data">
        <title>Genome assembly of the Korean intertidal mud-creeper Batillaria attramentaria.</title>
        <authorList>
            <person name="Patra A.K."/>
            <person name="Ho P.T."/>
            <person name="Jun S."/>
            <person name="Lee S.J."/>
            <person name="Kim Y."/>
            <person name="Won Y.J."/>
        </authorList>
    </citation>
    <scope>NUCLEOTIDE SEQUENCE [LARGE SCALE GENOMIC DNA]</scope>
    <source>
        <strain evidence="1">Wonlab-2016</strain>
    </source>
</reference>
<feature type="non-terminal residue" evidence="1">
    <location>
        <position position="1"/>
    </location>
</feature>
<dbReference type="AlphaFoldDB" id="A0ABD0KHM5"/>
<comment type="caution">
    <text evidence="1">The sequence shown here is derived from an EMBL/GenBank/DDBJ whole genome shotgun (WGS) entry which is preliminary data.</text>
</comment>
<sequence>AKAEQLCDANNPNPYQCLDYPYAICFGGKCVCNESTHFTSNDTCKRRIRDLNITNCNPRIPDRNQCLDPYATCNIISSVCDCDKDHFISGTSCVERLPDGVKCDINVKDEKQCADNAHCAGHGGSAICICNWGFVFSDGACTVETTVSSAAGTTTTAPQFQPPLDVVIG</sequence>
<protein>
    <recommendedName>
        <fullName evidence="3">EB domain-containing protein</fullName>
    </recommendedName>
</protein>
<evidence type="ECO:0000313" key="2">
    <source>
        <dbReference type="Proteomes" id="UP001519460"/>
    </source>
</evidence>
<keyword evidence="2" id="KW-1185">Reference proteome</keyword>
<evidence type="ECO:0008006" key="3">
    <source>
        <dbReference type="Google" id="ProtNLM"/>
    </source>
</evidence>
<accession>A0ABD0KHM5</accession>
<dbReference type="Proteomes" id="UP001519460">
    <property type="component" value="Unassembled WGS sequence"/>
</dbReference>